<dbReference type="PANTHER" id="PTHR30619:SF7">
    <property type="entry name" value="BETA-LACTAMASE DOMAIN PROTEIN"/>
    <property type="match status" value="1"/>
</dbReference>
<dbReference type="Gene3D" id="3.60.15.10">
    <property type="entry name" value="Ribonuclease Z/Hydroxyacylglutathione hydrolase-like"/>
    <property type="match status" value="1"/>
</dbReference>
<dbReference type="InterPro" id="IPR036866">
    <property type="entry name" value="RibonucZ/Hydroxyglut_hydro"/>
</dbReference>
<evidence type="ECO:0000259" key="1">
    <source>
        <dbReference type="SMART" id="SM00849"/>
    </source>
</evidence>
<gene>
    <name evidence="2" type="ORF">E4100_03010</name>
</gene>
<dbReference type="Pfam" id="PF00753">
    <property type="entry name" value="Lactamase_B"/>
    <property type="match status" value="1"/>
</dbReference>
<dbReference type="GO" id="GO:0016787">
    <property type="term" value="F:hydrolase activity"/>
    <property type="evidence" value="ECO:0007669"/>
    <property type="project" value="UniProtKB-KW"/>
</dbReference>
<dbReference type="SUPFAM" id="SSF56281">
    <property type="entry name" value="Metallo-hydrolase/oxidoreductase"/>
    <property type="match status" value="1"/>
</dbReference>
<reference evidence="2 3" key="1">
    <citation type="submission" date="2019-03" db="EMBL/GenBank/DDBJ databases">
        <title>Draft genome sequence data and analysis of a Fermenting Bacterium, Soehngenia longevitae strain 1933PT, isolated from petroleum reservoir in Azerbaijan.</title>
        <authorList>
            <person name="Grouzdev D.S."/>
            <person name="Bidzhieva S.K."/>
            <person name="Sokolova D.S."/>
            <person name="Tourova T.P."/>
            <person name="Poltaraus A.B."/>
            <person name="Nazina T.N."/>
        </authorList>
    </citation>
    <scope>NUCLEOTIDE SEQUENCE [LARGE SCALE GENOMIC DNA]</scope>
    <source>
        <strain evidence="2 3">1933P</strain>
    </source>
</reference>
<comment type="caution">
    <text evidence="2">The sequence shown here is derived from an EMBL/GenBank/DDBJ whole genome shotgun (WGS) entry which is preliminary data.</text>
</comment>
<evidence type="ECO:0000313" key="2">
    <source>
        <dbReference type="EMBL" id="TFZ41082.1"/>
    </source>
</evidence>
<organism evidence="2 3">
    <name type="scientific">Soehngenia longivitae</name>
    <dbReference type="NCBI Taxonomy" id="2562294"/>
    <lineage>
        <taxon>Bacteria</taxon>
        <taxon>Bacillati</taxon>
        <taxon>Bacillota</taxon>
        <taxon>Tissierellia</taxon>
        <taxon>Tissierellales</taxon>
        <taxon>Tissierellaceae</taxon>
        <taxon>Soehngenia</taxon>
    </lineage>
</organism>
<protein>
    <submittedName>
        <fullName evidence="2">MBL fold metallo-hydrolase</fullName>
    </submittedName>
</protein>
<dbReference type="CDD" id="cd07731">
    <property type="entry name" value="ComA-like_MBL-fold"/>
    <property type="match status" value="1"/>
</dbReference>
<dbReference type="EMBL" id="SRIB01000003">
    <property type="protein sequence ID" value="TFZ41082.1"/>
    <property type="molecule type" value="Genomic_DNA"/>
</dbReference>
<feature type="domain" description="Metallo-beta-lactamase" evidence="1">
    <location>
        <begin position="52"/>
        <end position="245"/>
    </location>
</feature>
<dbReference type="Proteomes" id="UP000298381">
    <property type="component" value="Unassembled WGS sequence"/>
</dbReference>
<accession>A0A4Z0D884</accession>
<keyword evidence="3" id="KW-1185">Reference proteome</keyword>
<dbReference type="InterPro" id="IPR001279">
    <property type="entry name" value="Metallo-B-lactamas"/>
</dbReference>
<sequence length="291" mass="32314">MRWIVKKFLSYIIVLFVVIVALLTLQSEDGNFSFDSLIGSDEFEIHFIDVGQGDSTLVITPDKKTMLIDSGTKDSSKVLIDYLKNIGIDTIDVFVLTHPHSDHIGGAVDVIENFEVKQILDSGFVHTSLTYEKYLDKIDEKNIPFTVVKSGDEFSLGDALVLILSPDKPMEDANNSSIVMRVEFQDFSCVFTGDVEAQVEEEIIKSYPNIQSVCLKVAHHGSDTSSSKAFLEAVTPEISVIHVGKDNPYGHPNKDILKRLTNINTKVYRTDLDGTVIIKSDGSDYSVETTK</sequence>
<dbReference type="PANTHER" id="PTHR30619">
    <property type="entry name" value="DNA INTERNALIZATION/COMPETENCE PROTEIN COMEC/REC2"/>
    <property type="match status" value="1"/>
</dbReference>
<name>A0A4Z0D884_9FIRM</name>
<dbReference type="AlphaFoldDB" id="A0A4Z0D884"/>
<keyword evidence="2" id="KW-0378">Hydrolase</keyword>
<dbReference type="SMART" id="SM00849">
    <property type="entry name" value="Lactamase_B"/>
    <property type="match status" value="1"/>
</dbReference>
<evidence type="ECO:0000313" key="3">
    <source>
        <dbReference type="Proteomes" id="UP000298381"/>
    </source>
</evidence>
<dbReference type="OrthoDB" id="9761531at2"/>
<dbReference type="InterPro" id="IPR052159">
    <property type="entry name" value="Competence_DNA_uptake"/>
</dbReference>
<dbReference type="InterPro" id="IPR035681">
    <property type="entry name" value="ComA-like_MBL"/>
</dbReference>
<proteinExistence type="predicted"/>